<dbReference type="InterPro" id="IPR012312">
    <property type="entry name" value="Hemerythrin-like"/>
</dbReference>
<dbReference type="CDD" id="cd12107">
    <property type="entry name" value="Hemerythrin"/>
    <property type="match status" value="1"/>
</dbReference>
<dbReference type="AlphaFoldDB" id="A0A2S4JP73"/>
<dbReference type="PROSITE" id="PS00550">
    <property type="entry name" value="HEMERYTHRINS"/>
    <property type="match status" value="1"/>
</dbReference>
<evidence type="ECO:0000256" key="3">
    <source>
        <dbReference type="ARBA" id="ARBA00022723"/>
    </source>
</evidence>
<comment type="caution">
    <text evidence="8">The sequence shown here is derived from an EMBL/GenBank/DDBJ whole genome shotgun (WGS) entry which is preliminary data.</text>
</comment>
<keyword evidence="9" id="KW-1185">Reference proteome</keyword>
<dbReference type="PRINTS" id="PR00260">
    <property type="entry name" value="CHEMTRNSDUCR"/>
</dbReference>
<feature type="domain" description="Methyl-accepting transducer" evidence="7">
    <location>
        <begin position="118"/>
        <end position="340"/>
    </location>
</feature>
<dbReference type="Gene3D" id="1.10.287.950">
    <property type="entry name" value="Methyl-accepting chemotaxis protein"/>
    <property type="match status" value="1"/>
</dbReference>
<dbReference type="PROSITE" id="PS50111">
    <property type="entry name" value="CHEMOTAXIS_TRANSDUC_2"/>
    <property type="match status" value="1"/>
</dbReference>
<dbReference type="GO" id="GO:0006935">
    <property type="term" value="P:chemotaxis"/>
    <property type="evidence" value="ECO:0007669"/>
    <property type="project" value="UniProtKB-KW"/>
</dbReference>
<dbReference type="EMBL" id="LPWH01000067">
    <property type="protein sequence ID" value="POR01328.1"/>
    <property type="molecule type" value="Genomic_DNA"/>
</dbReference>
<dbReference type="Proteomes" id="UP000237350">
    <property type="component" value="Unassembled WGS sequence"/>
</dbReference>
<dbReference type="InterPro" id="IPR025991">
    <property type="entry name" value="Chemoreceptor_zinc-bind_dom"/>
</dbReference>
<comment type="similarity">
    <text evidence="5">Belongs to the methyl-accepting chemotaxis (MCP) protein family.</text>
</comment>
<comment type="similarity">
    <text evidence="1">Belongs to the hemerythrin family.</text>
</comment>
<dbReference type="GO" id="GO:0007165">
    <property type="term" value="P:signal transduction"/>
    <property type="evidence" value="ECO:0007669"/>
    <property type="project" value="UniProtKB-KW"/>
</dbReference>
<dbReference type="Pfam" id="PF13682">
    <property type="entry name" value="CZB"/>
    <property type="match status" value="1"/>
</dbReference>
<dbReference type="PANTHER" id="PTHR43531:SF11">
    <property type="entry name" value="METHYL-ACCEPTING CHEMOTAXIS PROTEIN 3"/>
    <property type="match status" value="1"/>
</dbReference>
<keyword evidence="6" id="KW-0807">Transducer</keyword>
<evidence type="ECO:0000256" key="5">
    <source>
        <dbReference type="ARBA" id="ARBA00029447"/>
    </source>
</evidence>
<gene>
    <name evidence="8" type="ORF">AU468_08400</name>
</gene>
<sequence length="671" mass="72791">MAGSAAVLALLLLVSFPRPEEGSALGLLLRWGALPLGLVLLAGWAFRLRQLLNRLGDAHEDTGEDLFRVVSRVAESAMASESAGRKLAFQVGDTLAATARISSRSAQGTARVQSLSRQVEEGAAAVEEIQASVESLARRIGEQGASVEQSVSAVTEMSSSIESVAQVAEKKREAADQLLATTEEGRRAVTATSTIIGEVVERVGAVNQMIDVINDIAARTNLLAMNAAIEAAHAGASGRGFAVVAAEIRKLAEGTAANARHISDNLATLGKKIEDAQSAGTAIDSSFGRIDTEAREVSLAFREIGAATAELSTGTREVLSAAESLQTISRELSFSAEEMSVGAREVTRVISDTRSAAQDTVVMIGEVSEAATDVTESTERISALSMDNNSQIDGLIQVLQGYQTDADQVEEEARKRLQMASIMLKHMSWVARVRMVLDGRISIPPEELRDHKACELGKWLAREGQQAIPSAQTFQRLDETHRRLHGLVAELVRPEGDRDPSQREESFRALLEASHVITEILTATYTSTSVEWTPAVAVQVPSFDSHHKKLFSLINKLYKALQEGAAGTVLRSVFDELIDYAGYHFSAEEATLEHFAYPQCAKHKEEHALLVARVKELRADLEKGKPLVAVEVMEFLREWITNHIKKCDKLYGAFLADKDVAEFLRDSGREK</sequence>
<evidence type="ECO:0000256" key="6">
    <source>
        <dbReference type="PROSITE-ProRule" id="PRU00284"/>
    </source>
</evidence>
<keyword evidence="2" id="KW-0145">Chemotaxis</keyword>
<dbReference type="InterPro" id="IPR012827">
    <property type="entry name" value="Hemerythrin_metal-bd"/>
</dbReference>
<dbReference type="InterPro" id="IPR004089">
    <property type="entry name" value="MCPsignal_dom"/>
</dbReference>
<organism evidence="8 9">
    <name type="scientific">Alkalispirochaeta sphaeroplastigenens</name>
    <dbReference type="NCBI Taxonomy" id="1187066"/>
    <lineage>
        <taxon>Bacteria</taxon>
        <taxon>Pseudomonadati</taxon>
        <taxon>Spirochaetota</taxon>
        <taxon>Spirochaetia</taxon>
        <taxon>Spirochaetales</taxon>
        <taxon>Spirochaetaceae</taxon>
        <taxon>Alkalispirochaeta</taxon>
    </lineage>
</organism>
<accession>A0A2S4JP73</accession>
<dbReference type="GO" id="GO:0004888">
    <property type="term" value="F:transmembrane signaling receptor activity"/>
    <property type="evidence" value="ECO:0007669"/>
    <property type="project" value="InterPro"/>
</dbReference>
<evidence type="ECO:0000313" key="8">
    <source>
        <dbReference type="EMBL" id="POR01328.1"/>
    </source>
</evidence>
<dbReference type="SUPFAM" id="SSF47188">
    <property type="entry name" value="Hemerythrin-like"/>
    <property type="match status" value="1"/>
</dbReference>
<dbReference type="Gene3D" id="1.20.120.30">
    <property type="entry name" value="Aspartate receptor, ligand-binding domain"/>
    <property type="match status" value="1"/>
</dbReference>
<dbReference type="GO" id="GO:0046872">
    <property type="term" value="F:metal ion binding"/>
    <property type="evidence" value="ECO:0007669"/>
    <property type="project" value="UniProtKB-KW"/>
</dbReference>
<reference evidence="9" key="1">
    <citation type="submission" date="2015-12" db="EMBL/GenBank/DDBJ databases">
        <authorList>
            <person name="Lodha T.D."/>
            <person name="Chintalapati S."/>
            <person name="Chintalapati V.R."/>
            <person name="Sravanthi T."/>
        </authorList>
    </citation>
    <scope>NUCLEOTIDE SEQUENCE [LARGE SCALE GENOMIC DNA]</scope>
    <source>
        <strain evidence="9">JC133</strain>
    </source>
</reference>
<keyword evidence="3" id="KW-0479">Metal-binding</keyword>
<dbReference type="Pfam" id="PF00015">
    <property type="entry name" value="MCPsignal"/>
    <property type="match status" value="1"/>
</dbReference>
<dbReference type="SMART" id="SM00283">
    <property type="entry name" value="MA"/>
    <property type="match status" value="1"/>
</dbReference>
<dbReference type="GO" id="GO:0005886">
    <property type="term" value="C:plasma membrane"/>
    <property type="evidence" value="ECO:0007669"/>
    <property type="project" value="TreeGrafter"/>
</dbReference>
<evidence type="ECO:0000256" key="4">
    <source>
        <dbReference type="ARBA" id="ARBA00023004"/>
    </source>
</evidence>
<dbReference type="InterPro" id="IPR051310">
    <property type="entry name" value="MCP_chemotaxis"/>
</dbReference>
<dbReference type="NCBIfam" id="NF033749">
    <property type="entry name" value="bact_hemeryth"/>
    <property type="match status" value="1"/>
</dbReference>
<evidence type="ECO:0000313" key="9">
    <source>
        <dbReference type="Proteomes" id="UP000237350"/>
    </source>
</evidence>
<proteinExistence type="inferred from homology"/>
<keyword evidence="4" id="KW-0408">Iron</keyword>
<dbReference type="InterPro" id="IPR035938">
    <property type="entry name" value="Hemerythrin-like_sf"/>
</dbReference>
<dbReference type="Pfam" id="PF01814">
    <property type="entry name" value="Hemerythrin"/>
    <property type="match status" value="1"/>
</dbReference>
<name>A0A2S4JP73_9SPIO</name>
<dbReference type="PANTHER" id="PTHR43531">
    <property type="entry name" value="PROTEIN ICFG"/>
    <property type="match status" value="1"/>
</dbReference>
<evidence type="ECO:0000256" key="1">
    <source>
        <dbReference type="ARBA" id="ARBA00010587"/>
    </source>
</evidence>
<evidence type="ECO:0000256" key="2">
    <source>
        <dbReference type="ARBA" id="ARBA00022500"/>
    </source>
</evidence>
<dbReference type="NCBIfam" id="TIGR02481">
    <property type="entry name" value="hemeryth_dom"/>
    <property type="match status" value="1"/>
</dbReference>
<dbReference type="InterPro" id="IPR016131">
    <property type="entry name" value="Haemerythrin_Fe_BS"/>
</dbReference>
<dbReference type="InterPro" id="IPR004090">
    <property type="entry name" value="Chemotax_Me-accpt_rcpt"/>
</dbReference>
<dbReference type="SUPFAM" id="SSF58104">
    <property type="entry name" value="Methyl-accepting chemotaxis protein (MCP) signaling domain"/>
    <property type="match status" value="1"/>
</dbReference>
<evidence type="ECO:0000259" key="7">
    <source>
        <dbReference type="PROSITE" id="PS50111"/>
    </source>
</evidence>
<dbReference type="Gene3D" id="1.20.120.50">
    <property type="entry name" value="Hemerythrin-like"/>
    <property type="match status" value="1"/>
</dbReference>
<protein>
    <recommendedName>
        <fullName evidence="7">Methyl-accepting transducer domain-containing protein</fullName>
    </recommendedName>
</protein>